<name>A0ACA9Q7X2_9GLOM</name>
<protein>
    <submittedName>
        <fullName evidence="1">36573_t:CDS:1</fullName>
    </submittedName>
</protein>
<feature type="non-terminal residue" evidence="1">
    <location>
        <position position="1"/>
    </location>
</feature>
<comment type="caution">
    <text evidence="1">The sequence shown here is derived from an EMBL/GenBank/DDBJ whole genome shotgun (WGS) entry which is preliminary data.</text>
</comment>
<sequence>QHHKSLKEYDLPPLISPNNNWNELPKLILNELNIPINTDDLKKIELLNEDQKTIFNTVIDRIEKNQPAAIFVDGPAETFRLSQNMRIEDNPEANNFKNFLLRIGNGTEPTINDDMIRLPDHMTIEWFNDNSLQTLIKEIYPFIPSHLSNTSYFTNRAILTTKNEYVDYINNNSSTLYL</sequence>
<evidence type="ECO:0000313" key="1">
    <source>
        <dbReference type="EMBL" id="CAG8736815.1"/>
    </source>
</evidence>
<proteinExistence type="predicted"/>
<organism evidence="1 2">
    <name type="scientific">Racocetra persica</name>
    <dbReference type="NCBI Taxonomy" id="160502"/>
    <lineage>
        <taxon>Eukaryota</taxon>
        <taxon>Fungi</taxon>
        <taxon>Fungi incertae sedis</taxon>
        <taxon>Mucoromycota</taxon>
        <taxon>Glomeromycotina</taxon>
        <taxon>Glomeromycetes</taxon>
        <taxon>Diversisporales</taxon>
        <taxon>Gigasporaceae</taxon>
        <taxon>Racocetra</taxon>
    </lineage>
</organism>
<dbReference type="Proteomes" id="UP000789920">
    <property type="component" value="Unassembled WGS sequence"/>
</dbReference>
<gene>
    <name evidence="1" type="ORF">RPERSI_LOCUS12743</name>
</gene>
<keyword evidence="2" id="KW-1185">Reference proteome</keyword>
<reference evidence="1" key="1">
    <citation type="submission" date="2021-06" db="EMBL/GenBank/DDBJ databases">
        <authorList>
            <person name="Kallberg Y."/>
            <person name="Tangrot J."/>
            <person name="Rosling A."/>
        </authorList>
    </citation>
    <scope>NUCLEOTIDE SEQUENCE</scope>
    <source>
        <strain evidence="1">MA461A</strain>
    </source>
</reference>
<dbReference type="EMBL" id="CAJVQC010027563">
    <property type="protein sequence ID" value="CAG8736815.1"/>
    <property type="molecule type" value="Genomic_DNA"/>
</dbReference>
<evidence type="ECO:0000313" key="2">
    <source>
        <dbReference type="Proteomes" id="UP000789920"/>
    </source>
</evidence>
<accession>A0ACA9Q7X2</accession>